<dbReference type="Pfam" id="PF01418">
    <property type="entry name" value="HTH_6"/>
    <property type="match status" value="1"/>
</dbReference>
<dbReference type="SUPFAM" id="SSF46689">
    <property type="entry name" value="Homeodomain-like"/>
    <property type="match status" value="1"/>
</dbReference>
<organism evidence="6 7">
    <name type="scientific">Vagococcus elongatus</name>
    <dbReference type="NCBI Taxonomy" id="180344"/>
    <lineage>
        <taxon>Bacteria</taxon>
        <taxon>Bacillati</taxon>
        <taxon>Bacillota</taxon>
        <taxon>Bacilli</taxon>
        <taxon>Lactobacillales</taxon>
        <taxon>Enterococcaceae</taxon>
        <taxon>Vagococcus</taxon>
    </lineage>
</organism>
<keyword evidence="7" id="KW-1185">Reference proteome</keyword>
<keyword evidence="1" id="KW-0805">Transcription regulation</keyword>
<dbReference type="InterPro" id="IPR001347">
    <property type="entry name" value="SIS_dom"/>
</dbReference>
<sequence>MTIIEEIQDSFPIFSEKEKQIATYLLQNNNEIKNINISDLAKLTNTSPATITRFAKKIGCKSFVELKIHLNASMIEIPKDDHNQKADQIYDFYSKVIKNTQRMTKIDQIKKVVTLIEKADRVLVFGAGSSGLTATELTYRLLRMGLNASAITDPHFMIISSSIATKKDLVIGISTTGETTEVLNAMKLAKKAHAKIVSLTSFSKSSISQLSNVSLVSYSSKFIDNKRFINSQFATLYIIDIITTLLLEKDEYRHNMEHTIDVITKSLEDE</sequence>
<dbReference type="SUPFAM" id="SSF53697">
    <property type="entry name" value="SIS domain"/>
    <property type="match status" value="1"/>
</dbReference>
<keyword evidence="3" id="KW-0804">Transcription</keyword>
<dbReference type="GO" id="GO:0003677">
    <property type="term" value="F:DNA binding"/>
    <property type="evidence" value="ECO:0007669"/>
    <property type="project" value="UniProtKB-KW"/>
</dbReference>
<evidence type="ECO:0000313" key="6">
    <source>
        <dbReference type="EMBL" id="RSU10333.1"/>
    </source>
</evidence>
<dbReference type="PANTHER" id="PTHR30514:SF21">
    <property type="entry name" value="RPIR-FAMILY TRANSCRIPTIONAL REGULATOR"/>
    <property type="match status" value="1"/>
</dbReference>
<accession>A0A430AQS9</accession>
<dbReference type="PROSITE" id="PS51071">
    <property type="entry name" value="HTH_RPIR"/>
    <property type="match status" value="1"/>
</dbReference>
<dbReference type="GO" id="GO:1901135">
    <property type="term" value="P:carbohydrate derivative metabolic process"/>
    <property type="evidence" value="ECO:0007669"/>
    <property type="project" value="InterPro"/>
</dbReference>
<dbReference type="RefSeq" id="WP_126809579.1">
    <property type="nucleotide sequence ID" value="NZ_NGKA01000015.1"/>
</dbReference>
<dbReference type="OrthoDB" id="1648815at2"/>
<dbReference type="InterPro" id="IPR009057">
    <property type="entry name" value="Homeodomain-like_sf"/>
</dbReference>
<feature type="domain" description="HTH rpiR-type" evidence="4">
    <location>
        <begin position="1"/>
        <end position="77"/>
    </location>
</feature>
<dbReference type="AlphaFoldDB" id="A0A430AQS9"/>
<evidence type="ECO:0000259" key="4">
    <source>
        <dbReference type="PROSITE" id="PS51071"/>
    </source>
</evidence>
<dbReference type="InterPro" id="IPR047640">
    <property type="entry name" value="RpiR-like"/>
</dbReference>
<dbReference type="InterPro" id="IPR046348">
    <property type="entry name" value="SIS_dom_sf"/>
</dbReference>
<dbReference type="Gene3D" id="3.40.50.10490">
    <property type="entry name" value="Glucose-6-phosphate isomerase like protein, domain 1"/>
    <property type="match status" value="1"/>
</dbReference>
<dbReference type="InterPro" id="IPR036388">
    <property type="entry name" value="WH-like_DNA-bd_sf"/>
</dbReference>
<reference evidence="6 7" key="1">
    <citation type="submission" date="2017-05" db="EMBL/GenBank/DDBJ databases">
        <title>Vagococcus spp. assemblies.</title>
        <authorList>
            <person name="Gulvik C.A."/>
        </authorList>
    </citation>
    <scope>NUCLEOTIDE SEQUENCE [LARGE SCALE GENOMIC DNA]</scope>
    <source>
        <strain evidence="6 7">CCUG 51432</strain>
    </source>
</reference>
<dbReference type="Proteomes" id="UP000287605">
    <property type="component" value="Unassembled WGS sequence"/>
</dbReference>
<gene>
    <name evidence="6" type="ORF">CBF29_10000</name>
</gene>
<protein>
    <submittedName>
        <fullName evidence="6">RpiR family transcriptional regulator</fullName>
    </submittedName>
</protein>
<proteinExistence type="predicted"/>
<dbReference type="InterPro" id="IPR035472">
    <property type="entry name" value="RpiR-like_SIS"/>
</dbReference>
<dbReference type="PANTHER" id="PTHR30514">
    <property type="entry name" value="GLUCOKINASE"/>
    <property type="match status" value="1"/>
</dbReference>
<evidence type="ECO:0000313" key="7">
    <source>
        <dbReference type="Proteomes" id="UP000287605"/>
    </source>
</evidence>
<keyword evidence="2" id="KW-0238">DNA-binding</keyword>
<dbReference type="InterPro" id="IPR000281">
    <property type="entry name" value="HTH_RpiR"/>
</dbReference>
<name>A0A430AQS9_9ENTE</name>
<dbReference type="CDD" id="cd05013">
    <property type="entry name" value="SIS_RpiR"/>
    <property type="match status" value="1"/>
</dbReference>
<evidence type="ECO:0000259" key="5">
    <source>
        <dbReference type="PROSITE" id="PS51464"/>
    </source>
</evidence>
<dbReference type="Pfam" id="PF01380">
    <property type="entry name" value="SIS"/>
    <property type="match status" value="1"/>
</dbReference>
<dbReference type="EMBL" id="NGKA01000015">
    <property type="protein sequence ID" value="RSU10333.1"/>
    <property type="molecule type" value="Genomic_DNA"/>
</dbReference>
<evidence type="ECO:0000256" key="1">
    <source>
        <dbReference type="ARBA" id="ARBA00023015"/>
    </source>
</evidence>
<feature type="domain" description="SIS" evidence="5">
    <location>
        <begin position="112"/>
        <end position="252"/>
    </location>
</feature>
<comment type="caution">
    <text evidence="6">The sequence shown here is derived from an EMBL/GenBank/DDBJ whole genome shotgun (WGS) entry which is preliminary data.</text>
</comment>
<dbReference type="GO" id="GO:0003700">
    <property type="term" value="F:DNA-binding transcription factor activity"/>
    <property type="evidence" value="ECO:0007669"/>
    <property type="project" value="InterPro"/>
</dbReference>
<dbReference type="Gene3D" id="1.10.10.10">
    <property type="entry name" value="Winged helix-like DNA-binding domain superfamily/Winged helix DNA-binding domain"/>
    <property type="match status" value="1"/>
</dbReference>
<evidence type="ECO:0000256" key="3">
    <source>
        <dbReference type="ARBA" id="ARBA00023163"/>
    </source>
</evidence>
<evidence type="ECO:0000256" key="2">
    <source>
        <dbReference type="ARBA" id="ARBA00023125"/>
    </source>
</evidence>
<dbReference type="PROSITE" id="PS51464">
    <property type="entry name" value="SIS"/>
    <property type="match status" value="1"/>
</dbReference>
<dbReference type="GO" id="GO:0097367">
    <property type="term" value="F:carbohydrate derivative binding"/>
    <property type="evidence" value="ECO:0007669"/>
    <property type="project" value="InterPro"/>
</dbReference>